<organism evidence="2 3">
    <name type="scientific">Synaphobranchus kaupii</name>
    <name type="common">Kaup's arrowtooth eel</name>
    <dbReference type="NCBI Taxonomy" id="118154"/>
    <lineage>
        <taxon>Eukaryota</taxon>
        <taxon>Metazoa</taxon>
        <taxon>Chordata</taxon>
        <taxon>Craniata</taxon>
        <taxon>Vertebrata</taxon>
        <taxon>Euteleostomi</taxon>
        <taxon>Actinopterygii</taxon>
        <taxon>Neopterygii</taxon>
        <taxon>Teleostei</taxon>
        <taxon>Anguilliformes</taxon>
        <taxon>Synaphobranchidae</taxon>
        <taxon>Synaphobranchus</taxon>
    </lineage>
</organism>
<keyword evidence="3" id="KW-1185">Reference proteome</keyword>
<comment type="caution">
    <text evidence="2">The sequence shown here is derived from an EMBL/GenBank/DDBJ whole genome shotgun (WGS) entry which is preliminary data.</text>
</comment>
<proteinExistence type="predicted"/>
<dbReference type="EMBL" id="JAINUF010000008">
    <property type="protein sequence ID" value="KAJ8351843.1"/>
    <property type="molecule type" value="Genomic_DNA"/>
</dbReference>
<feature type="compositionally biased region" description="Basic and acidic residues" evidence="1">
    <location>
        <begin position="89"/>
        <end position="98"/>
    </location>
</feature>
<name>A0A9Q1F633_SYNKA</name>
<feature type="compositionally biased region" description="Basic and acidic residues" evidence="1">
    <location>
        <begin position="63"/>
        <end position="75"/>
    </location>
</feature>
<evidence type="ECO:0000313" key="3">
    <source>
        <dbReference type="Proteomes" id="UP001152622"/>
    </source>
</evidence>
<reference evidence="2" key="1">
    <citation type="journal article" date="2023" name="Science">
        <title>Genome structures resolve the early diversification of teleost fishes.</title>
        <authorList>
            <person name="Parey E."/>
            <person name="Louis A."/>
            <person name="Montfort J."/>
            <person name="Bouchez O."/>
            <person name="Roques C."/>
            <person name="Iampietro C."/>
            <person name="Lluch J."/>
            <person name="Castinel A."/>
            <person name="Donnadieu C."/>
            <person name="Desvignes T."/>
            <person name="Floi Bucao C."/>
            <person name="Jouanno E."/>
            <person name="Wen M."/>
            <person name="Mejri S."/>
            <person name="Dirks R."/>
            <person name="Jansen H."/>
            <person name="Henkel C."/>
            <person name="Chen W.J."/>
            <person name="Zahm M."/>
            <person name="Cabau C."/>
            <person name="Klopp C."/>
            <person name="Thompson A.W."/>
            <person name="Robinson-Rechavi M."/>
            <person name="Braasch I."/>
            <person name="Lecointre G."/>
            <person name="Bobe J."/>
            <person name="Postlethwait J.H."/>
            <person name="Berthelot C."/>
            <person name="Roest Crollius H."/>
            <person name="Guiguen Y."/>
        </authorList>
    </citation>
    <scope>NUCLEOTIDE SEQUENCE</scope>
    <source>
        <strain evidence="2">WJC10195</strain>
    </source>
</reference>
<protein>
    <submittedName>
        <fullName evidence="2">Uncharacterized protein</fullName>
    </submittedName>
</protein>
<gene>
    <name evidence="2" type="ORF">SKAU_G00233190</name>
</gene>
<dbReference type="Proteomes" id="UP001152622">
    <property type="component" value="Chromosome 8"/>
</dbReference>
<feature type="region of interest" description="Disordered" evidence="1">
    <location>
        <begin position="43"/>
        <end position="118"/>
    </location>
</feature>
<sequence>MVYDEGKLDENCGPDYGLISSNSKSAAYARLLPGKLASAANSDLNYTGVENPGSSPNPDQEGGQDRTRQEGERLRSAIPSLLPRLRQQKRAEGWRSREGIVNSKLTQSVQSGAVCGEH</sequence>
<dbReference type="AlphaFoldDB" id="A0A9Q1F633"/>
<evidence type="ECO:0000313" key="2">
    <source>
        <dbReference type="EMBL" id="KAJ8351843.1"/>
    </source>
</evidence>
<accession>A0A9Q1F633</accession>
<evidence type="ECO:0000256" key="1">
    <source>
        <dbReference type="SAM" id="MobiDB-lite"/>
    </source>
</evidence>